<dbReference type="Proteomes" id="UP000588369">
    <property type="component" value="Unassembled WGS sequence"/>
</dbReference>
<gene>
    <name evidence="1" type="ORF">HF844_03790</name>
</gene>
<evidence type="ECO:0000313" key="2">
    <source>
        <dbReference type="Proteomes" id="UP000588369"/>
    </source>
</evidence>
<sequence length="45" mass="4990">MLDPVSHRYRGSSMTLDGARRQAALTSPPGMVVARRSVILLFPYD</sequence>
<name>A0A7X9NQG1_9BIFI</name>
<evidence type="ECO:0000313" key="1">
    <source>
        <dbReference type="EMBL" id="NME61928.1"/>
    </source>
</evidence>
<comment type="caution">
    <text evidence="1">The sequence shown here is derived from an EMBL/GenBank/DDBJ whole genome shotgun (WGS) entry which is preliminary data.</text>
</comment>
<dbReference type="AlphaFoldDB" id="A0A7X9NQG1"/>
<proteinExistence type="predicted"/>
<dbReference type="EMBL" id="JABAGI010000003">
    <property type="protein sequence ID" value="NME61928.1"/>
    <property type="molecule type" value="Genomic_DNA"/>
</dbReference>
<protein>
    <submittedName>
        <fullName evidence="1">Uncharacterized protein</fullName>
    </submittedName>
</protein>
<organism evidence="1 2">
    <name type="scientific">Bifidobacterium thermophilum</name>
    <dbReference type="NCBI Taxonomy" id="33905"/>
    <lineage>
        <taxon>Bacteria</taxon>
        <taxon>Bacillati</taxon>
        <taxon>Actinomycetota</taxon>
        <taxon>Actinomycetes</taxon>
        <taxon>Bifidobacteriales</taxon>
        <taxon>Bifidobacteriaceae</taxon>
        <taxon>Bifidobacterium</taxon>
    </lineage>
</organism>
<accession>A0A7X9NQG1</accession>
<reference evidence="1 2" key="1">
    <citation type="submission" date="2020-04" db="EMBL/GenBank/DDBJ databases">
        <authorList>
            <person name="Hitch T.C.A."/>
            <person name="Wylensek D."/>
            <person name="Clavel T."/>
        </authorList>
    </citation>
    <scope>NUCLEOTIDE SEQUENCE [LARGE SCALE GENOMIC DNA]</scope>
    <source>
        <strain evidence="1 2">BSM-130-P53-3C</strain>
    </source>
</reference>